<name>A0A542YHG7_9MICO</name>
<gene>
    <name evidence="6" type="ORF">FB562_0614</name>
</gene>
<dbReference type="PROSITE" id="PS50853">
    <property type="entry name" value="FN3"/>
    <property type="match status" value="2"/>
</dbReference>
<evidence type="ECO:0000313" key="6">
    <source>
        <dbReference type="EMBL" id="TQL47549.1"/>
    </source>
</evidence>
<keyword evidence="1" id="KW-0326">Glycosidase</keyword>
<feature type="compositionally biased region" description="Polar residues" evidence="3">
    <location>
        <begin position="1653"/>
        <end position="1670"/>
    </location>
</feature>
<dbReference type="InterPro" id="IPR036116">
    <property type="entry name" value="FN3_sf"/>
</dbReference>
<sequence>MGRMLRRGSRKTLASTLVLAVVAGVPLTIAALHPGFPISDVDLTSRDVWVTNGEQLLGGRLNRQIDELNGSVVASSPSFDVLQDGDTLFMYDPVAGRIESVNPATTEVTSAIEVPKGSEVSYGGTTLAIMSDAGELWAIPAVGDLQFNYVSTPPLVKLGDDAHSTVTKDGEILAVSPDERALFRIASLADAPERSDLPELGEFQLAAVGDEAVIFDQSTNELITQDGSKHELGEEGLRLQQTGPESDYAVVATGDSLLKVDLGSGSVESVPADVSKPVTEASGVSAPVYLDGCAHGAWAGAQRYLLSCDGAEGEPVDIEQPTQGSTLEFRVNRTVIALNNLDNGNVWLVDENMRLVENWDDIVPPEEQESEVEGDEKSAIQSFEDTLAERTETNRAPTANDDDFGIRPGRTTILPLLDNDTDPDGDVLVISARDRIAETTGRIDAIDGSRALQFTPAPGFVGSVSFGYTVDDGRGGTDSARVTARVVSEQSNEIPYALRGGGVAVEANQTVSYNVLTDWKDPDGDDLYLLGASPKSGDLVRFTPDGFVTFTHSTSELGEKEVVFTVSDGRGEPVQGTLTVTVEAPGTLNPVGTPDFTTTFVDESVVVEPLLNDISPSGAQLGLVAIEEPGGGAQASFNSDAGTLTFGSSSPGIFYVKYTLSAGANTSVGIVRIDVLEKPADAELPPIAVKDTAYLRGDEPTTVSVLSNDVSPVGRVLAVQSIDVPVEYTTKGLVVELLESTLVRVTSPQALTEQLSFSYTISDGLNTATAGVTIVPMPALTKHQPPVAQNDAMRVRVGDIATLNVLDNDFHPDDSPMFLDDTLVTPPGDGLAFVSDDHLRFQAPTKPGEYRVDYRVLDPFGETSTATAIFTVVPFDDANNRDPEPAPLVARVLAGGTIRVDVPLDGIDPDGDSTQLLNFPRNPMFGSVVDTGPNFFFYEASPAAAGTDVFSYEVYDAFGATGVGEIKIAVIPEPDELQEPTAVPDSVSVRPGRLAQVDLLANDSDPQGAPIKISEELVDVPKGIDVKVVGNRYLVVKAPDEEQSFSVRYELSNDRGGRTMSYALVQVTPNAPLLPPSADDVPILTKEIAGKKSITVDVLDGYAFNPSGPNSDLVVTVEGPNADAAQLLERNGRIEVTPGEKRQAIAYRVTNEADDLSALAFILVPAAVAEGYDDPPYIDPNLPTQYVSMNETREWNLADIVKVPSGRDAWIYDETTVTGIQSNGDKIFVDKDTLRFTPATDYRGPAAINFTVTDGASKNDPKGVKASLTLNIVVGDPEFRDTPPEFTTPNTQVEVGEETVIDLRASTGHPNPKILQEVTYSNVTGASDGLQANLSGSELHLSVPRNTPKGTTMTLGVTLRWDKFEVPGTINVTVVGSTRPLPFAVTDAYEMKRGGGDGSSGSITANPLTNDSNPYQTTGEALTIVGATVSNTGEPATVSFTKDTVKIAPNPSLKSGVVEVIYTVQDATEDKDRRVNGTIRLVVSDVPDEVQKPVRSPNSDIGADHSASFRFAAPATNGKPITSYELRTSPAVANLPTCTAGAECTLTGLTNGTPYTISARAINEHGPGAWSTYSDPVTPYGTPSATQPTLSSQSKWSPASVTWTWPLVSGTGGQTTYTWEASNGATGSGVDLTSATISGLGAGSYTVSVYATNSGGKSGPKTASSATTVKDQPKPTAPASVSTPGGATGATTLTWSWTPPSNATADAAGDGMEYVYRINGGTATVTKNTSASLAVGNANADYSLTVYARNGSGDGPSTSSGNTHVTYKANPKVTLERGTAVNCQSSGTPGCFQHKITLSDFGGGTHTVKHYCNGYMDGYDRTFTGNSYESQVHCGWADTYVIVDGIESNHVNFNG</sequence>
<comment type="caution">
    <text evidence="6">The sequence shown here is derived from an EMBL/GenBank/DDBJ whole genome shotgun (WGS) entry which is preliminary data.</text>
</comment>
<dbReference type="PROSITE" id="PS50093">
    <property type="entry name" value="PKD"/>
    <property type="match status" value="1"/>
</dbReference>
<organism evidence="6 7">
    <name type="scientific">Homoserinimonas aerilata</name>
    <dbReference type="NCBI Taxonomy" id="1162970"/>
    <lineage>
        <taxon>Bacteria</taxon>
        <taxon>Bacillati</taxon>
        <taxon>Actinomycetota</taxon>
        <taxon>Actinomycetes</taxon>
        <taxon>Micrococcales</taxon>
        <taxon>Microbacteriaceae</taxon>
        <taxon>Homoserinimonas</taxon>
    </lineage>
</organism>
<reference evidence="6 7" key="1">
    <citation type="submission" date="2019-06" db="EMBL/GenBank/DDBJ databases">
        <title>Sequencing the genomes of 1000 actinobacteria strains.</title>
        <authorList>
            <person name="Klenk H.-P."/>
        </authorList>
    </citation>
    <scope>NUCLEOTIDE SEQUENCE [LARGE SCALE GENOMIC DNA]</scope>
    <source>
        <strain evidence="6 7">DSM 26477</strain>
    </source>
</reference>
<dbReference type="Proteomes" id="UP000317998">
    <property type="component" value="Unassembled WGS sequence"/>
</dbReference>
<evidence type="ECO:0000256" key="1">
    <source>
        <dbReference type="ARBA" id="ARBA00023295"/>
    </source>
</evidence>
<dbReference type="GO" id="GO:0000272">
    <property type="term" value="P:polysaccharide catabolic process"/>
    <property type="evidence" value="ECO:0007669"/>
    <property type="project" value="UniProtKB-KW"/>
</dbReference>
<feature type="domain" description="Fibronectin type-III" evidence="5">
    <location>
        <begin position="1677"/>
        <end position="1769"/>
    </location>
</feature>
<evidence type="ECO:0000256" key="2">
    <source>
        <dbReference type="ARBA" id="ARBA00023326"/>
    </source>
</evidence>
<evidence type="ECO:0000259" key="5">
    <source>
        <dbReference type="PROSITE" id="PS50853"/>
    </source>
</evidence>
<evidence type="ECO:0000256" key="3">
    <source>
        <dbReference type="SAM" id="MobiDB-lite"/>
    </source>
</evidence>
<keyword evidence="2" id="KW-0624">Polysaccharide degradation</keyword>
<dbReference type="InterPro" id="IPR003961">
    <property type="entry name" value="FN3_dom"/>
</dbReference>
<dbReference type="SUPFAM" id="SSF49265">
    <property type="entry name" value="Fibronectin type III"/>
    <property type="match status" value="2"/>
</dbReference>
<feature type="region of interest" description="Disordered" evidence="3">
    <location>
        <begin position="388"/>
        <end position="407"/>
    </location>
</feature>
<dbReference type="InterPro" id="IPR000601">
    <property type="entry name" value="PKD_dom"/>
</dbReference>
<dbReference type="Pfam" id="PF17963">
    <property type="entry name" value="Big_9"/>
    <property type="match status" value="6"/>
</dbReference>
<dbReference type="CDD" id="cd00063">
    <property type="entry name" value="FN3"/>
    <property type="match status" value="2"/>
</dbReference>
<evidence type="ECO:0000313" key="7">
    <source>
        <dbReference type="Proteomes" id="UP000317998"/>
    </source>
</evidence>
<keyword evidence="2" id="KW-0119">Carbohydrate metabolism</keyword>
<feature type="region of interest" description="Disordered" evidence="3">
    <location>
        <begin position="1653"/>
        <end position="1697"/>
    </location>
</feature>
<protein>
    <submittedName>
        <fullName evidence="6">Fibronectin type III domain protein</fullName>
    </submittedName>
</protein>
<dbReference type="Gene3D" id="2.60.40.2810">
    <property type="match status" value="1"/>
</dbReference>
<dbReference type="InterPro" id="IPR013783">
    <property type="entry name" value="Ig-like_fold"/>
</dbReference>
<proteinExistence type="predicted"/>
<dbReference type="EMBL" id="VFOM01000001">
    <property type="protein sequence ID" value="TQL47549.1"/>
    <property type="molecule type" value="Genomic_DNA"/>
</dbReference>
<evidence type="ECO:0000259" key="4">
    <source>
        <dbReference type="PROSITE" id="PS50093"/>
    </source>
</evidence>
<feature type="domain" description="PKD" evidence="4">
    <location>
        <begin position="1609"/>
        <end position="1656"/>
    </location>
</feature>
<feature type="domain" description="Fibronectin type-III" evidence="5">
    <location>
        <begin position="1486"/>
        <end position="1585"/>
    </location>
</feature>
<accession>A0A542YHG7</accession>
<keyword evidence="1" id="KW-0378">Hydrolase</keyword>
<feature type="compositionally biased region" description="Low complexity" evidence="3">
    <location>
        <begin position="1682"/>
        <end position="1697"/>
    </location>
</feature>
<dbReference type="NCBIfam" id="NF012211">
    <property type="entry name" value="tand_rpt_95"/>
    <property type="match status" value="1"/>
</dbReference>
<dbReference type="SMART" id="SM00060">
    <property type="entry name" value="FN3"/>
    <property type="match status" value="3"/>
</dbReference>
<dbReference type="Pfam" id="PF00041">
    <property type="entry name" value="fn3"/>
    <property type="match status" value="1"/>
</dbReference>
<keyword evidence="7" id="KW-1185">Reference proteome</keyword>
<dbReference type="GO" id="GO:0016798">
    <property type="term" value="F:hydrolase activity, acting on glycosyl bonds"/>
    <property type="evidence" value="ECO:0007669"/>
    <property type="project" value="UniProtKB-KW"/>
</dbReference>
<dbReference type="Gene3D" id="2.60.40.10">
    <property type="entry name" value="Immunoglobulins"/>
    <property type="match status" value="1"/>
</dbReference>